<feature type="chain" id="PRO_5039762523" description="Transmembrane 9 superfamily member" evidence="9">
    <location>
        <begin position="24"/>
        <end position="452"/>
    </location>
</feature>
<dbReference type="Proteomes" id="UP000886520">
    <property type="component" value="Chromosome 14"/>
</dbReference>
<feature type="transmembrane region" description="Helical" evidence="9">
    <location>
        <begin position="377"/>
        <end position="401"/>
    </location>
</feature>
<evidence type="ECO:0000256" key="2">
    <source>
        <dbReference type="ARBA" id="ARBA00004653"/>
    </source>
</evidence>
<feature type="transmembrane region" description="Helical" evidence="9">
    <location>
        <begin position="413"/>
        <end position="446"/>
    </location>
</feature>
<evidence type="ECO:0000256" key="8">
    <source>
        <dbReference type="ARBA" id="ARBA00023136"/>
    </source>
</evidence>
<comment type="similarity">
    <text evidence="3 9">Belongs to the nonaspanin (TM9SF) (TC 9.A.2) family.</text>
</comment>
<sequence length="452" mass="52285">MARARACFLVAVVALLFLPCLHAFYLPGVAPLDLNKGDDLLVKVNKLTSTKTQLPYVYYDLPYCKPNKIFANAENLGEVLRGDRIENSLYKFRMRENELCKLVCRIEKLSTEEVKKFKEKIDDEYRVNMILDNLPVAIKRERHDGSVNAYFYDEGFPVGYKSKSSETGKEDKYFLHNHLSFEVLFHLDPETATSRIVGFEVIPYSINHEYDGPWDASKPKLTTCNQNLKMSIANNMLPQEVEGGQEIIFTYDVSFTESNIKWASRWDVYLNMDGCHDNDANIVPRYCQRWLDDGHAAVMGLYGLVCWLFLCTTIQDVQGGRMEEEHFEDGIFISGCCFCRLLYFECLNLGKPAIEDPVRTNKIPRQVPEQACEDYHWWWRSYLTSGSSAIYLLLYASFYFFTKLEITKLVSGLLYFGYMGIISYCFFVLTGTIGFYACFWFVRIIYASVKID</sequence>
<dbReference type="AlphaFoldDB" id="A0A9D4UMS8"/>
<protein>
    <recommendedName>
        <fullName evidence="9">Transmembrane 9 superfamily member</fullName>
    </recommendedName>
</protein>
<organism evidence="10 11">
    <name type="scientific">Adiantum capillus-veneris</name>
    <name type="common">Maidenhair fern</name>
    <dbReference type="NCBI Taxonomy" id="13818"/>
    <lineage>
        <taxon>Eukaryota</taxon>
        <taxon>Viridiplantae</taxon>
        <taxon>Streptophyta</taxon>
        <taxon>Embryophyta</taxon>
        <taxon>Tracheophyta</taxon>
        <taxon>Polypodiopsida</taxon>
        <taxon>Polypodiidae</taxon>
        <taxon>Polypodiales</taxon>
        <taxon>Pteridineae</taxon>
        <taxon>Pteridaceae</taxon>
        <taxon>Vittarioideae</taxon>
        <taxon>Adiantum</taxon>
    </lineage>
</organism>
<keyword evidence="11" id="KW-1185">Reference proteome</keyword>
<evidence type="ECO:0000313" key="10">
    <source>
        <dbReference type="EMBL" id="KAI5070332.1"/>
    </source>
</evidence>
<evidence type="ECO:0000256" key="6">
    <source>
        <dbReference type="ARBA" id="ARBA00022753"/>
    </source>
</evidence>
<evidence type="ECO:0000313" key="11">
    <source>
        <dbReference type="Proteomes" id="UP000886520"/>
    </source>
</evidence>
<dbReference type="PANTHER" id="PTHR10766">
    <property type="entry name" value="TRANSMEMBRANE 9 SUPERFAMILY PROTEIN"/>
    <property type="match status" value="1"/>
</dbReference>
<dbReference type="EMBL" id="JABFUD020000014">
    <property type="protein sequence ID" value="KAI5070332.1"/>
    <property type="molecule type" value="Genomic_DNA"/>
</dbReference>
<dbReference type="GO" id="GO:0072657">
    <property type="term" value="P:protein localization to membrane"/>
    <property type="evidence" value="ECO:0007669"/>
    <property type="project" value="TreeGrafter"/>
</dbReference>
<keyword evidence="6" id="KW-0967">Endosome</keyword>
<feature type="signal peptide" evidence="9">
    <location>
        <begin position="1"/>
        <end position="23"/>
    </location>
</feature>
<evidence type="ECO:0000256" key="9">
    <source>
        <dbReference type="RuleBase" id="RU363079"/>
    </source>
</evidence>
<dbReference type="GO" id="GO:0000139">
    <property type="term" value="C:Golgi membrane"/>
    <property type="evidence" value="ECO:0007669"/>
    <property type="project" value="UniProtKB-SubCell"/>
</dbReference>
<dbReference type="InterPro" id="IPR004240">
    <property type="entry name" value="EMP70"/>
</dbReference>
<keyword evidence="4 9" id="KW-0812">Transmembrane</keyword>
<keyword evidence="8 9" id="KW-0472">Membrane</keyword>
<comment type="caution">
    <text evidence="10">The sequence shown here is derived from an EMBL/GenBank/DDBJ whole genome shotgun (WGS) entry which is preliminary data.</text>
</comment>
<evidence type="ECO:0000256" key="4">
    <source>
        <dbReference type="ARBA" id="ARBA00022692"/>
    </source>
</evidence>
<accession>A0A9D4UMS8</accession>
<gene>
    <name evidence="10" type="ORF">GOP47_0014675</name>
</gene>
<comment type="subcellular location">
    <subcellularLocation>
        <location evidence="1">Endosome membrane</location>
        <topology evidence="1">Multi-pass membrane protein</topology>
    </subcellularLocation>
    <subcellularLocation>
        <location evidence="2">Golgi apparatus membrane</location>
        <topology evidence="2">Multi-pass membrane protein</topology>
    </subcellularLocation>
</comment>
<proteinExistence type="inferred from homology"/>
<name>A0A9D4UMS8_ADICA</name>
<dbReference type="GO" id="GO:0010008">
    <property type="term" value="C:endosome membrane"/>
    <property type="evidence" value="ECO:0007669"/>
    <property type="project" value="UniProtKB-SubCell"/>
</dbReference>
<evidence type="ECO:0000256" key="7">
    <source>
        <dbReference type="ARBA" id="ARBA00022989"/>
    </source>
</evidence>
<evidence type="ECO:0000256" key="3">
    <source>
        <dbReference type="ARBA" id="ARBA00005227"/>
    </source>
</evidence>
<keyword evidence="7 9" id="KW-1133">Transmembrane helix</keyword>
<dbReference type="PANTHER" id="PTHR10766:SF111">
    <property type="entry name" value="TRANSMEMBRANE 9 SUPERFAMILY MEMBER 2"/>
    <property type="match status" value="1"/>
</dbReference>
<keyword evidence="5 9" id="KW-0732">Signal</keyword>
<evidence type="ECO:0000256" key="1">
    <source>
        <dbReference type="ARBA" id="ARBA00004337"/>
    </source>
</evidence>
<comment type="caution">
    <text evidence="9">Lacks conserved residue(s) required for the propagation of feature annotation.</text>
</comment>
<reference evidence="10" key="1">
    <citation type="submission" date="2021-01" db="EMBL/GenBank/DDBJ databases">
        <title>Adiantum capillus-veneris genome.</title>
        <authorList>
            <person name="Fang Y."/>
            <person name="Liao Q."/>
        </authorList>
    </citation>
    <scope>NUCLEOTIDE SEQUENCE</scope>
    <source>
        <strain evidence="10">H3</strain>
        <tissue evidence="10">Leaf</tissue>
    </source>
</reference>
<evidence type="ECO:0000256" key="5">
    <source>
        <dbReference type="ARBA" id="ARBA00022729"/>
    </source>
</evidence>
<dbReference type="Pfam" id="PF02990">
    <property type="entry name" value="EMP70"/>
    <property type="match status" value="2"/>
</dbReference>
<dbReference type="OrthoDB" id="1666796at2759"/>